<dbReference type="Gene3D" id="3.20.20.80">
    <property type="entry name" value="Glycosidases"/>
    <property type="match status" value="1"/>
</dbReference>
<protein>
    <recommendedName>
        <fullName evidence="4">non-reducing end alpha-L-arabinofuranosidase</fullName>
        <ecNumber evidence="4">3.2.1.55</ecNumber>
    </recommendedName>
</protein>
<dbReference type="Pfam" id="PF06964">
    <property type="entry name" value="Alpha-L-AF_C"/>
    <property type="match status" value="1"/>
</dbReference>
<accession>A0A698XLP3</accession>
<evidence type="ECO:0000256" key="8">
    <source>
        <dbReference type="SAM" id="SignalP"/>
    </source>
</evidence>
<gene>
    <name evidence="10" type="ORF">TCE0_013f00789</name>
</gene>
<dbReference type="SMART" id="SM00813">
    <property type="entry name" value="Alpha-L-AF_C"/>
    <property type="match status" value="1"/>
</dbReference>
<dbReference type="AlphaFoldDB" id="A0A698XLP3"/>
<organism evidence="10 11">
    <name type="scientific">Talaromyces pinophilus</name>
    <name type="common">Penicillium pinophilum</name>
    <dbReference type="NCBI Taxonomy" id="128442"/>
    <lineage>
        <taxon>Eukaryota</taxon>
        <taxon>Fungi</taxon>
        <taxon>Dikarya</taxon>
        <taxon>Ascomycota</taxon>
        <taxon>Pezizomycotina</taxon>
        <taxon>Eurotiomycetes</taxon>
        <taxon>Eurotiomycetidae</taxon>
        <taxon>Eurotiales</taxon>
        <taxon>Trichocomaceae</taxon>
        <taxon>Talaromyces</taxon>
        <taxon>Talaromyces sect. Talaromyces</taxon>
    </lineage>
</organism>
<name>A0A698XLP3_TALPI</name>
<evidence type="ECO:0000256" key="1">
    <source>
        <dbReference type="ARBA" id="ARBA00001462"/>
    </source>
</evidence>
<comment type="pathway">
    <text evidence="2">Glycan metabolism; L-arabinan degradation.</text>
</comment>
<dbReference type="PANTHER" id="PTHR31776">
    <property type="entry name" value="ALPHA-L-ARABINOFURANOSIDASE 1"/>
    <property type="match status" value="1"/>
</dbReference>
<evidence type="ECO:0000313" key="11">
    <source>
        <dbReference type="Proteomes" id="UP000053095"/>
    </source>
</evidence>
<dbReference type="Gene3D" id="2.60.40.1180">
    <property type="entry name" value="Golgi alpha-mannosidase II"/>
    <property type="match status" value="1"/>
</dbReference>
<evidence type="ECO:0000256" key="4">
    <source>
        <dbReference type="ARBA" id="ARBA00012670"/>
    </source>
</evidence>
<dbReference type="GO" id="GO:0031222">
    <property type="term" value="P:arabinan catabolic process"/>
    <property type="evidence" value="ECO:0007669"/>
    <property type="project" value="UniProtKB-UniPathway"/>
</dbReference>
<evidence type="ECO:0000256" key="2">
    <source>
        <dbReference type="ARBA" id="ARBA00004834"/>
    </source>
</evidence>
<evidence type="ECO:0000313" key="10">
    <source>
        <dbReference type="EMBL" id="GAM33694.1"/>
    </source>
</evidence>
<feature type="domain" description="Alpha-L-arabinofuranosidase C-terminal" evidence="9">
    <location>
        <begin position="470"/>
        <end position="640"/>
    </location>
</feature>
<dbReference type="GO" id="GO:0046373">
    <property type="term" value="P:L-arabinose metabolic process"/>
    <property type="evidence" value="ECO:0007669"/>
    <property type="project" value="InterPro"/>
</dbReference>
<dbReference type="SUPFAM" id="SSF51445">
    <property type="entry name" value="(Trans)glycosidases"/>
    <property type="match status" value="1"/>
</dbReference>
<dbReference type="Pfam" id="PF22848">
    <property type="entry name" value="ASD1_dom"/>
    <property type="match status" value="1"/>
</dbReference>
<evidence type="ECO:0000259" key="9">
    <source>
        <dbReference type="SMART" id="SM00813"/>
    </source>
</evidence>
<dbReference type="EMBL" id="DF933809">
    <property type="protein sequence ID" value="GAM33694.1"/>
    <property type="molecule type" value="Genomic_DNA"/>
</dbReference>
<dbReference type="InterPro" id="IPR017853">
    <property type="entry name" value="GH"/>
</dbReference>
<keyword evidence="5 8" id="KW-0732">Signal</keyword>
<reference evidence="11" key="1">
    <citation type="journal article" date="2015" name="Genome Announc.">
        <title>Draft genome sequence of Talaromyces cellulolyticus strain Y-94, a source of lignocellulosic biomass-degrading enzymes.</title>
        <authorList>
            <person name="Fujii T."/>
            <person name="Koike H."/>
            <person name="Sawayama S."/>
            <person name="Yano S."/>
            <person name="Inoue H."/>
        </authorList>
    </citation>
    <scope>NUCLEOTIDE SEQUENCE [LARGE SCALE GENOMIC DNA]</scope>
    <source>
        <strain evidence="11">Y-94</strain>
    </source>
</reference>
<dbReference type="InterPro" id="IPR051563">
    <property type="entry name" value="Glycosyl_Hydrolase_51"/>
</dbReference>
<evidence type="ECO:0000256" key="6">
    <source>
        <dbReference type="ARBA" id="ARBA00022801"/>
    </source>
</evidence>
<keyword evidence="6" id="KW-0378">Hydrolase</keyword>
<dbReference type="InterPro" id="IPR055235">
    <property type="entry name" value="ASD1_cat"/>
</dbReference>
<dbReference type="EC" id="3.2.1.55" evidence="4"/>
<comment type="similarity">
    <text evidence="3">Belongs to the glycosyl hydrolase 51 family.</text>
</comment>
<dbReference type="GO" id="GO:0046556">
    <property type="term" value="F:alpha-L-arabinofuranosidase activity"/>
    <property type="evidence" value="ECO:0007669"/>
    <property type="project" value="UniProtKB-EC"/>
</dbReference>
<keyword evidence="11" id="KW-1185">Reference proteome</keyword>
<dbReference type="InterPro" id="IPR010720">
    <property type="entry name" value="Alpha-L-AF_C"/>
</dbReference>
<dbReference type="PANTHER" id="PTHR31776:SF0">
    <property type="entry name" value="ALPHA-L-ARABINOFURANOSIDASE 1"/>
    <property type="match status" value="1"/>
</dbReference>
<comment type="catalytic activity">
    <reaction evidence="1">
        <text>Hydrolysis of terminal non-reducing alpha-L-arabinofuranoside residues in alpha-L-arabinosides.</text>
        <dbReference type="EC" id="3.2.1.55"/>
    </reaction>
</comment>
<dbReference type="InterPro" id="IPR013780">
    <property type="entry name" value="Glyco_hydro_b"/>
</dbReference>
<evidence type="ECO:0000256" key="3">
    <source>
        <dbReference type="ARBA" id="ARBA00007186"/>
    </source>
</evidence>
<dbReference type="UniPathway" id="UPA00667"/>
<proteinExistence type="inferred from homology"/>
<evidence type="ECO:0000256" key="5">
    <source>
        <dbReference type="ARBA" id="ARBA00022729"/>
    </source>
</evidence>
<dbReference type="SUPFAM" id="SSF51011">
    <property type="entry name" value="Glycosyl hydrolase domain"/>
    <property type="match status" value="1"/>
</dbReference>
<sequence>MGKMWHSILVVFGVLSVGNAITINVSQNGGNKTSPLQYGLMFEDINHGGDGGLYAELVRNRAFQGSTVYPANLDGYEPVNGAILALQNLSKPLSPSMPSSLNVAKGSNNNNNHGLIGFANEGWWGIEVKPQKYAGSFCVQGAYEGDFDVSLQSKITQEVFATAKVKSSGAQHKDWIQYKYELLPKKSASNTNNTLTITFDSKGLKDGSLNFNLISLFPPTYNNRPNGLRIDLVEAMAELEGKFLRFPGGSDVEGVQAPYWYKWNETVGDLKDRYSRPSAWTYEESNGIGLIEYMNWCDDMGLEPILAVWDGHYLSNEVISESDLQPYIDDTLNQLEFLMGGPDTPYGSWRASLGYPKPWQINYVEIGNEDNLYGGLETYIAYRFQAYYDAITAKYPHMTVMESLTGMPGPAAAASDYHQYSTPDGFVSQFNYFDQMPVTNRTLNGEVATVYPNNPSNSVAWGSPFPLYPWWIGSVAEAVFLLGEERNSPKIIGASYAPMFRNINNWQWSPTLIAFDADSSHTSRSTSWHVIKLLSTNKITQNLPTTWSGGDIGPLYWVAGRNDNTGSNIFKAAVYNSTSDVPVTVNFAGCNAKIANLTILSSDDPNASNYPGGPEVVKTEIQSVTANAQGAFEFSLPNLSVAVLKT</sequence>
<feature type="chain" id="PRO_5025352368" description="non-reducing end alpha-L-arabinofuranosidase" evidence="8">
    <location>
        <begin position="21"/>
        <end position="646"/>
    </location>
</feature>
<keyword evidence="7" id="KW-0325">Glycoprotein</keyword>
<evidence type="ECO:0000256" key="7">
    <source>
        <dbReference type="ARBA" id="ARBA00023180"/>
    </source>
</evidence>
<feature type="signal peptide" evidence="8">
    <location>
        <begin position="1"/>
        <end position="20"/>
    </location>
</feature>
<dbReference type="Proteomes" id="UP000053095">
    <property type="component" value="Unassembled WGS sequence"/>
</dbReference>